<proteinExistence type="predicted"/>
<evidence type="ECO:0000313" key="3">
    <source>
        <dbReference type="Proteomes" id="UP000076632"/>
    </source>
</evidence>
<keyword evidence="3" id="KW-1185">Reference proteome</keyword>
<dbReference type="EMBL" id="KV407463">
    <property type="protein sequence ID" value="KZF20483.1"/>
    <property type="molecule type" value="Genomic_DNA"/>
</dbReference>
<accession>A0A165AHH8</accession>
<evidence type="ECO:0000313" key="2">
    <source>
        <dbReference type="EMBL" id="KZF20483.1"/>
    </source>
</evidence>
<dbReference type="AlphaFoldDB" id="A0A165AHH8"/>
<dbReference type="InParanoid" id="A0A165AHH8"/>
<dbReference type="GeneID" id="28898396"/>
<feature type="compositionally biased region" description="Polar residues" evidence="1">
    <location>
        <begin position="72"/>
        <end position="82"/>
    </location>
</feature>
<sequence length="82" mass="9367">MEDRMASRSRNGTNDDSNQPSIWVDELDNTEASNTSYDEMDYVPTTEEDDEDEDDESHDLDDDDDDDEYHGQLTQSTIVSSP</sequence>
<feature type="region of interest" description="Disordered" evidence="1">
    <location>
        <begin position="1"/>
        <end position="82"/>
    </location>
</feature>
<feature type="compositionally biased region" description="Acidic residues" evidence="1">
    <location>
        <begin position="38"/>
        <end position="68"/>
    </location>
</feature>
<gene>
    <name evidence="2" type="ORF">L228DRAFT_250184</name>
</gene>
<organism evidence="2 3">
    <name type="scientific">Xylona heveae (strain CBS 132557 / TC161)</name>
    <dbReference type="NCBI Taxonomy" id="1328760"/>
    <lineage>
        <taxon>Eukaryota</taxon>
        <taxon>Fungi</taxon>
        <taxon>Dikarya</taxon>
        <taxon>Ascomycota</taxon>
        <taxon>Pezizomycotina</taxon>
        <taxon>Xylonomycetes</taxon>
        <taxon>Xylonales</taxon>
        <taxon>Xylonaceae</taxon>
        <taxon>Xylona</taxon>
    </lineage>
</organism>
<reference evidence="2 3" key="1">
    <citation type="journal article" date="2016" name="Fungal Biol.">
        <title>The genome of Xylona heveae provides a window into fungal endophytism.</title>
        <authorList>
            <person name="Gazis R."/>
            <person name="Kuo A."/>
            <person name="Riley R."/>
            <person name="LaButti K."/>
            <person name="Lipzen A."/>
            <person name="Lin J."/>
            <person name="Amirebrahimi M."/>
            <person name="Hesse C.N."/>
            <person name="Spatafora J.W."/>
            <person name="Henrissat B."/>
            <person name="Hainaut M."/>
            <person name="Grigoriev I.V."/>
            <person name="Hibbett D.S."/>
        </authorList>
    </citation>
    <scope>NUCLEOTIDE SEQUENCE [LARGE SCALE GENOMIC DNA]</scope>
    <source>
        <strain evidence="2 3">TC161</strain>
    </source>
</reference>
<evidence type="ECO:0000256" key="1">
    <source>
        <dbReference type="SAM" id="MobiDB-lite"/>
    </source>
</evidence>
<protein>
    <submittedName>
        <fullName evidence="2">Uncharacterized protein</fullName>
    </submittedName>
</protein>
<feature type="compositionally biased region" description="Polar residues" evidence="1">
    <location>
        <begin position="8"/>
        <end position="21"/>
    </location>
</feature>
<dbReference type="RefSeq" id="XP_018186038.1">
    <property type="nucleotide sequence ID" value="XM_018333259.1"/>
</dbReference>
<dbReference type="Proteomes" id="UP000076632">
    <property type="component" value="Unassembled WGS sequence"/>
</dbReference>
<name>A0A165AHH8_XYLHT</name>